<reference evidence="1 2" key="1">
    <citation type="journal article" date="2019" name="Nat. Ecol. Evol.">
        <title>Megaphylogeny resolves global patterns of mushroom evolution.</title>
        <authorList>
            <person name="Varga T."/>
            <person name="Krizsan K."/>
            <person name="Foldi C."/>
            <person name="Dima B."/>
            <person name="Sanchez-Garcia M."/>
            <person name="Sanchez-Ramirez S."/>
            <person name="Szollosi G.J."/>
            <person name="Szarkandi J.G."/>
            <person name="Papp V."/>
            <person name="Albert L."/>
            <person name="Andreopoulos W."/>
            <person name="Angelini C."/>
            <person name="Antonin V."/>
            <person name="Barry K.W."/>
            <person name="Bougher N.L."/>
            <person name="Buchanan P."/>
            <person name="Buyck B."/>
            <person name="Bense V."/>
            <person name="Catcheside P."/>
            <person name="Chovatia M."/>
            <person name="Cooper J."/>
            <person name="Damon W."/>
            <person name="Desjardin D."/>
            <person name="Finy P."/>
            <person name="Geml J."/>
            <person name="Haridas S."/>
            <person name="Hughes K."/>
            <person name="Justo A."/>
            <person name="Karasinski D."/>
            <person name="Kautmanova I."/>
            <person name="Kiss B."/>
            <person name="Kocsube S."/>
            <person name="Kotiranta H."/>
            <person name="LaButti K.M."/>
            <person name="Lechner B.E."/>
            <person name="Liimatainen K."/>
            <person name="Lipzen A."/>
            <person name="Lukacs Z."/>
            <person name="Mihaltcheva S."/>
            <person name="Morgado L.N."/>
            <person name="Niskanen T."/>
            <person name="Noordeloos M.E."/>
            <person name="Ohm R.A."/>
            <person name="Ortiz-Santana B."/>
            <person name="Ovrebo C."/>
            <person name="Racz N."/>
            <person name="Riley R."/>
            <person name="Savchenko A."/>
            <person name="Shiryaev A."/>
            <person name="Soop K."/>
            <person name="Spirin V."/>
            <person name="Szebenyi C."/>
            <person name="Tomsovsky M."/>
            <person name="Tulloss R.E."/>
            <person name="Uehling J."/>
            <person name="Grigoriev I.V."/>
            <person name="Vagvolgyi C."/>
            <person name="Papp T."/>
            <person name="Martin F.M."/>
            <person name="Miettinen O."/>
            <person name="Hibbett D.S."/>
            <person name="Nagy L.G."/>
        </authorList>
    </citation>
    <scope>NUCLEOTIDE SEQUENCE [LARGE SCALE GENOMIC DNA]</scope>
    <source>
        <strain evidence="1 2">HHB13444</strain>
    </source>
</reference>
<evidence type="ECO:0000313" key="2">
    <source>
        <dbReference type="Proteomes" id="UP000308197"/>
    </source>
</evidence>
<evidence type="ECO:0000313" key="1">
    <source>
        <dbReference type="EMBL" id="TFK78118.1"/>
    </source>
</evidence>
<organism evidence="1 2">
    <name type="scientific">Polyporus arcularius HHB13444</name>
    <dbReference type="NCBI Taxonomy" id="1314778"/>
    <lineage>
        <taxon>Eukaryota</taxon>
        <taxon>Fungi</taxon>
        <taxon>Dikarya</taxon>
        <taxon>Basidiomycota</taxon>
        <taxon>Agaricomycotina</taxon>
        <taxon>Agaricomycetes</taxon>
        <taxon>Polyporales</taxon>
        <taxon>Polyporaceae</taxon>
        <taxon>Polyporus</taxon>
    </lineage>
</organism>
<name>A0A5C3NP90_9APHY</name>
<gene>
    <name evidence="1" type="ORF">K466DRAFT_592904</name>
</gene>
<dbReference type="AlphaFoldDB" id="A0A5C3NP90"/>
<accession>A0A5C3NP90</accession>
<sequence>MSGASKSTLLWMLAPSSKRLVSLTLVISPESDLQQFYDFLSLDLCALEELSLATPPLTFSNFAGAVLVLPLHLEYRQLPSSALPRLHTLRVTGFLFGPWLARPTLKHLHLVGADATARISDRVRTCGLLLGGLQGCPNLETLEVDNTIPVWTMSYEMPVVDAWPHSHALQKLRSCTVHDEPEWASKFVKYLHSAPLPASATLDMTLVLPRSRTPSGGAGVCLPHKPPDGMEFLFFTEHLCALAFRRRGDTAPIHMELDTALRVYAGDRKRLELKFTPELLAQSRKRYGLTFPETLVTQIMANAQLARTFDDQTLRPEIAELVVDLGDRLTDTLWWQLFFRFFGHARRLEVRARDALSLFQFLSGKPKDLSADQRLSFLVAARSLPSEEFVEVFTLVGVDLRTQGSDEGEIARMVVDAFVRRQAEGLAVPREVTLRYRGARRPAFEERVSSGLDGVVRCVVVGSS</sequence>
<protein>
    <recommendedName>
        <fullName evidence="3">F-box domain-containing protein</fullName>
    </recommendedName>
</protein>
<keyword evidence="2" id="KW-1185">Reference proteome</keyword>
<proteinExistence type="predicted"/>
<dbReference type="Proteomes" id="UP000308197">
    <property type="component" value="Unassembled WGS sequence"/>
</dbReference>
<dbReference type="InParanoid" id="A0A5C3NP90"/>
<dbReference type="EMBL" id="ML212789">
    <property type="protein sequence ID" value="TFK78118.1"/>
    <property type="molecule type" value="Genomic_DNA"/>
</dbReference>
<evidence type="ECO:0008006" key="3">
    <source>
        <dbReference type="Google" id="ProtNLM"/>
    </source>
</evidence>